<dbReference type="GO" id="GO:0016491">
    <property type="term" value="F:oxidoreductase activity"/>
    <property type="evidence" value="ECO:0007669"/>
    <property type="project" value="InterPro"/>
</dbReference>
<dbReference type="Gene3D" id="3.90.660.10">
    <property type="match status" value="1"/>
</dbReference>
<dbReference type="AlphaFoldDB" id="A0AAD5RGJ6"/>
<feature type="domain" description="Amine oxidase" evidence="2">
    <location>
        <begin position="27"/>
        <end position="217"/>
    </location>
</feature>
<evidence type="ECO:0000256" key="1">
    <source>
        <dbReference type="SAM" id="MobiDB-lite"/>
    </source>
</evidence>
<feature type="compositionally biased region" description="Low complexity" evidence="1">
    <location>
        <begin position="101"/>
        <end position="117"/>
    </location>
</feature>
<evidence type="ECO:0000259" key="2">
    <source>
        <dbReference type="Pfam" id="PF01593"/>
    </source>
</evidence>
<dbReference type="Proteomes" id="UP001201980">
    <property type="component" value="Unassembled WGS sequence"/>
</dbReference>
<accession>A0AAD5RGJ6</accession>
<dbReference type="Gene3D" id="3.50.50.60">
    <property type="entry name" value="FAD/NAD(P)-binding domain"/>
    <property type="match status" value="1"/>
</dbReference>
<name>A0AAD5RGJ6_9PEZI</name>
<gene>
    <name evidence="3" type="ORF">MKZ38_008680</name>
</gene>
<proteinExistence type="predicted"/>
<dbReference type="Pfam" id="PF01593">
    <property type="entry name" value="Amino_oxidase"/>
    <property type="match status" value="1"/>
</dbReference>
<sequence length="241" mass="26899">MGRKIERVGFDEEERKVILEYRGSHARPEFEEAGCDYAVIAVPSSIVKRWSAASRHARRDIQRHRQRALHVGLQGGAGVLGALLGAPREPDFTAGAPPRATSPGSGPSATPATTSTGRARRRVSEGEHVRYVVDAMAEIHGEWINELYTGNYNRRCWILDEYESASWASPTVGQHALYLPEYFKTYHNMIFIGEHTSYTHAWIASALESGIRGSVQLLLELGLVDEAKDAVNKWMARWIDI</sequence>
<organism evidence="3 4">
    <name type="scientific">Zalerion maritima</name>
    <dbReference type="NCBI Taxonomy" id="339359"/>
    <lineage>
        <taxon>Eukaryota</taxon>
        <taxon>Fungi</taxon>
        <taxon>Dikarya</taxon>
        <taxon>Ascomycota</taxon>
        <taxon>Pezizomycotina</taxon>
        <taxon>Sordariomycetes</taxon>
        <taxon>Lulworthiomycetidae</taxon>
        <taxon>Lulworthiales</taxon>
        <taxon>Lulworthiaceae</taxon>
        <taxon>Zalerion</taxon>
    </lineage>
</organism>
<dbReference type="SUPFAM" id="SSF54373">
    <property type="entry name" value="FAD-linked reductases, C-terminal domain"/>
    <property type="match status" value="1"/>
</dbReference>
<dbReference type="EMBL" id="JAKWBI020000605">
    <property type="protein sequence ID" value="KAJ2893445.1"/>
    <property type="molecule type" value="Genomic_DNA"/>
</dbReference>
<keyword evidence="4" id="KW-1185">Reference proteome</keyword>
<comment type="caution">
    <text evidence="3">The sequence shown here is derived from an EMBL/GenBank/DDBJ whole genome shotgun (WGS) entry which is preliminary data.</text>
</comment>
<feature type="region of interest" description="Disordered" evidence="1">
    <location>
        <begin position="90"/>
        <end position="123"/>
    </location>
</feature>
<evidence type="ECO:0000313" key="4">
    <source>
        <dbReference type="Proteomes" id="UP001201980"/>
    </source>
</evidence>
<dbReference type="InterPro" id="IPR002937">
    <property type="entry name" value="Amino_oxidase"/>
</dbReference>
<reference evidence="3" key="1">
    <citation type="submission" date="2022-07" db="EMBL/GenBank/DDBJ databases">
        <title>Draft genome sequence of Zalerion maritima ATCC 34329, a (micro)plastics degrading marine fungus.</title>
        <authorList>
            <person name="Paco A."/>
            <person name="Goncalves M.F.M."/>
            <person name="Rocha-Santos T.A.P."/>
            <person name="Alves A."/>
        </authorList>
    </citation>
    <scope>NUCLEOTIDE SEQUENCE</scope>
    <source>
        <strain evidence="3">ATCC 34329</strain>
    </source>
</reference>
<evidence type="ECO:0000313" key="3">
    <source>
        <dbReference type="EMBL" id="KAJ2893445.1"/>
    </source>
</evidence>
<protein>
    <submittedName>
        <fullName evidence="3">L-amino-acid oxidase</fullName>
    </submittedName>
</protein>
<dbReference type="InterPro" id="IPR036188">
    <property type="entry name" value="FAD/NAD-bd_sf"/>
</dbReference>